<evidence type="ECO:0000313" key="2">
    <source>
        <dbReference type="EMBL" id="SHI27040.1"/>
    </source>
</evidence>
<dbReference type="InterPro" id="IPR043519">
    <property type="entry name" value="NT_sf"/>
</dbReference>
<dbReference type="RefSeq" id="WP_073604759.1">
    <property type="nucleotide sequence ID" value="NZ_FQXZ01000036.1"/>
</dbReference>
<protein>
    <submittedName>
        <fullName evidence="2">HEPN domain protein</fullName>
    </submittedName>
</protein>
<evidence type="ECO:0000259" key="1">
    <source>
        <dbReference type="PROSITE" id="PS50910"/>
    </source>
</evidence>
<dbReference type="InterPro" id="IPR052548">
    <property type="entry name" value="Type_VII_TA_antitoxin"/>
</dbReference>
<dbReference type="Gene3D" id="3.30.460.10">
    <property type="entry name" value="Beta Polymerase, domain 2"/>
    <property type="match status" value="1"/>
</dbReference>
<gene>
    <name evidence="2" type="ORF">VA7868_03129</name>
</gene>
<dbReference type="AlphaFoldDB" id="A0A1M5ZS03"/>
<accession>A0A1M5ZS03</accession>
<dbReference type="SUPFAM" id="SSF81301">
    <property type="entry name" value="Nucleotidyltransferase"/>
    <property type="match status" value="1"/>
</dbReference>
<dbReference type="Proteomes" id="UP000184608">
    <property type="component" value="Unassembled WGS sequence"/>
</dbReference>
<dbReference type="Pfam" id="PF05168">
    <property type="entry name" value="HEPN"/>
    <property type="match status" value="1"/>
</dbReference>
<dbReference type="PANTHER" id="PTHR33933">
    <property type="entry name" value="NUCLEOTIDYLTRANSFERASE"/>
    <property type="match status" value="1"/>
</dbReference>
<dbReference type="InterPro" id="IPR007842">
    <property type="entry name" value="HEPN_dom"/>
</dbReference>
<organism evidence="2 3">
    <name type="scientific">Vibrio aerogenes CECT 7868</name>
    <dbReference type="NCBI Taxonomy" id="1216006"/>
    <lineage>
        <taxon>Bacteria</taxon>
        <taxon>Pseudomonadati</taxon>
        <taxon>Pseudomonadota</taxon>
        <taxon>Gammaproteobacteria</taxon>
        <taxon>Vibrionales</taxon>
        <taxon>Vibrionaceae</taxon>
        <taxon>Vibrio</taxon>
    </lineage>
</organism>
<dbReference type="Gene3D" id="1.20.120.330">
    <property type="entry name" value="Nucleotidyltransferases domain 2"/>
    <property type="match status" value="1"/>
</dbReference>
<dbReference type="PROSITE" id="PS50910">
    <property type="entry name" value="HEPN"/>
    <property type="match status" value="1"/>
</dbReference>
<dbReference type="EMBL" id="FQXZ01000036">
    <property type="protein sequence ID" value="SHI27040.1"/>
    <property type="molecule type" value="Genomic_DNA"/>
</dbReference>
<reference evidence="2 3" key="1">
    <citation type="submission" date="2016-11" db="EMBL/GenBank/DDBJ databases">
        <authorList>
            <person name="Jaros S."/>
            <person name="Januszkiewicz K."/>
            <person name="Wedrychowicz H."/>
        </authorList>
    </citation>
    <scope>NUCLEOTIDE SEQUENCE [LARGE SCALE GENOMIC DNA]</scope>
    <source>
        <strain evidence="2 3">CECT 7868</strain>
    </source>
</reference>
<dbReference type="SUPFAM" id="SSF81593">
    <property type="entry name" value="Nucleotidyltransferase substrate binding subunit/domain"/>
    <property type="match status" value="1"/>
</dbReference>
<sequence length="300" mass="34853">MNQSLDHLPESNQQQIHAVASLIRDAVDEAAAAYKGKQGFKIYKIILFGSYARQPDAQGRTPWVYDPENGYVSDYDILVIVNQMDLVDDHKLWHLVDDRIARRIADIPVGVIVHTLQEVNDWLHEGRYFFKDIREQGIEIFSEGTRELARPGNLSEEEKQAISKKYFDLWFQKGNEGLMKFKLTFNNPEFSLASSAFDLHQATEALLACALLTCKNYLPKMHNPIKLKNYCMQLDKRFGDIFPMDTKFHRRSMQRLRRAYVEGRYSEHYQITEDELVYLSGEVEKLRGLVEEICLARIKG</sequence>
<dbReference type="SMART" id="SM00748">
    <property type="entry name" value="HEPN"/>
    <property type="match status" value="1"/>
</dbReference>
<dbReference type="PANTHER" id="PTHR33933:SF1">
    <property type="entry name" value="PROTEIN ADENYLYLTRANSFERASE MNTA-RELATED"/>
    <property type="match status" value="1"/>
</dbReference>
<keyword evidence="3" id="KW-1185">Reference proteome</keyword>
<name>A0A1M5ZS03_9VIBR</name>
<dbReference type="STRING" id="1216006.VA7868_03129"/>
<feature type="domain" description="HEPN" evidence="1">
    <location>
        <begin position="171"/>
        <end position="293"/>
    </location>
</feature>
<proteinExistence type="predicted"/>
<dbReference type="CDD" id="cd05403">
    <property type="entry name" value="NT_KNTase_like"/>
    <property type="match status" value="1"/>
</dbReference>
<evidence type="ECO:0000313" key="3">
    <source>
        <dbReference type="Proteomes" id="UP000184608"/>
    </source>
</evidence>